<accession>A0A1F6PBM5</accession>
<feature type="signal peptide" evidence="2">
    <location>
        <begin position="1"/>
        <end position="18"/>
    </location>
</feature>
<sequence>MRKAISLLFLVASVTACVVDGQGLGADGSVPEVDAMGEDASTPPPDAPPPDAPPGAPTLVVTATPMEINLGGSATINWLSTNTANCTSMGMSQPVNGTYTVSPTVDTTYTVVCTGLNGVGIMDHVDVTVIQPPPPPDPTLEVTATPMTISRGQSATVVWTSTNMSSCTNSETWSQMPNGTFVVSPIQTTAYTVVCTGLDGHGYNGSVTVTVIQPPLPTLDVTATSTSITVGQSTTVSWNSENATNCLSLNASGYWVPQPIDGSWPGLMPTTTTTYSLTCYNSSYDVVTDSVTVVVNAAPPPPLPTLTVTASPATINVGGTTTVTWTSANATSCRSLNSSGNWVTQPLSGSWTNLMPTSTTTYSLTCEGPGGSITRGALVTVNPLLTLNFSASPSTIDAGDSSCLSWASTNTTSCTIESVSKPTSGTMTVSPNATKTYTATCNGPGGQQITRTATVTVVQHPLPTLSFSATPATITMGQSSTLSWSTANATSCTATGSWSGSKPVNGTLVVSPTSDAKYQLSCTGPGGSVNATADVTVTAPQLPDLALTLTATPVAVQLGGGYKLEWDSTHADACTASNAWTGDRPVDGNIIVNPTMIATHTYTLTCTRVAGGTITKFVNISVTAPPANTMCHGMEAFYKNSDLPSIDVCKGWSATGVPQVLTLVGNKVSGPDGVCAITCHYASFLTVMPVGGSSIWTPGAVQDSARRYTTGCSLLPGHATDANPPSGITWDLQCATPVTVLTGPPNTNL</sequence>
<evidence type="ECO:0000313" key="3">
    <source>
        <dbReference type="EMBL" id="OGH93373.1"/>
    </source>
</evidence>
<feature type="region of interest" description="Disordered" evidence="1">
    <location>
        <begin position="29"/>
        <end position="55"/>
    </location>
</feature>
<name>A0A1F6PBM5_9BACT</name>
<dbReference type="STRING" id="1798705.A2563_02065"/>
<dbReference type="PROSITE" id="PS51257">
    <property type="entry name" value="PROKAR_LIPOPROTEIN"/>
    <property type="match status" value="1"/>
</dbReference>
<dbReference type="Proteomes" id="UP000176634">
    <property type="component" value="Unassembled WGS sequence"/>
</dbReference>
<evidence type="ECO:0000313" key="4">
    <source>
        <dbReference type="Proteomes" id="UP000176634"/>
    </source>
</evidence>
<evidence type="ECO:0008006" key="5">
    <source>
        <dbReference type="Google" id="ProtNLM"/>
    </source>
</evidence>
<organism evidence="3 4">
    <name type="scientific">Candidatus Magasanikbacteria bacterium RIFOXYD1_FULL_40_23</name>
    <dbReference type="NCBI Taxonomy" id="1798705"/>
    <lineage>
        <taxon>Bacteria</taxon>
        <taxon>Candidatus Magasanikiibacteriota</taxon>
    </lineage>
</organism>
<gene>
    <name evidence="3" type="ORF">A2563_02065</name>
</gene>
<reference evidence="3 4" key="1">
    <citation type="journal article" date="2016" name="Nat. Commun.">
        <title>Thousands of microbial genomes shed light on interconnected biogeochemical processes in an aquifer system.</title>
        <authorList>
            <person name="Anantharaman K."/>
            <person name="Brown C.T."/>
            <person name="Hug L.A."/>
            <person name="Sharon I."/>
            <person name="Castelle C.J."/>
            <person name="Probst A.J."/>
            <person name="Thomas B.C."/>
            <person name="Singh A."/>
            <person name="Wilkins M.J."/>
            <person name="Karaoz U."/>
            <person name="Brodie E.L."/>
            <person name="Williams K.H."/>
            <person name="Hubbard S.S."/>
            <person name="Banfield J.F."/>
        </authorList>
    </citation>
    <scope>NUCLEOTIDE SEQUENCE [LARGE SCALE GENOMIC DNA]</scope>
</reference>
<evidence type="ECO:0000256" key="1">
    <source>
        <dbReference type="SAM" id="MobiDB-lite"/>
    </source>
</evidence>
<evidence type="ECO:0000256" key="2">
    <source>
        <dbReference type="SAM" id="SignalP"/>
    </source>
</evidence>
<feature type="compositionally biased region" description="Pro residues" evidence="1">
    <location>
        <begin position="42"/>
        <end position="55"/>
    </location>
</feature>
<keyword evidence="2" id="KW-0732">Signal</keyword>
<protein>
    <recommendedName>
        <fullName evidence="5">Ig-like domain-containing protein</fullName>
    </recommendedName>
</protein>
<proteinExistence type="predicted"/>
<feature type="chain" id="PRO_5009526002" description="Ig-like domain-containing protein" evidence="2">
    <location>
        <begin position="19"/>
        <end position="749"/>
    </location>
</feature>
<dbReference type="AlphaFoldDB" id="A0A1F6PBM5"/>
<dbReference type="EMBL" id="MFRA01000001">
    <property type="protein sequence ID" value="OGH93373.1"/>
    <property type="molecule type" value="Genomic_DNA"/>
</dbReference>
<comment type="caution">
    <text evidence="3">The sequence shown here is derived from an EMBL/GenBank/DDBJ whole genome shotgun (WGS) entry which is preliminary data.</text>
</comment>